<keyword evidence="3 6" id="KW-0812">Transmembrane</keyword>
<organism evidence="8 9">
    <name type="scientific">Peptoclostridium litorale DSM 5388</name>
    <dbReference type="NCBI Taxonomy" id="1121324"/>
    <lineage>
        <taxon>Bacteria</taxon>
        <taxon>Bacillati</taxon>
        <taxon>Bacillota</taxon>
        <taxon>Clostridia</taxon>
        <taxon>Peptostreptococcales</taxon>
        <taxon>Peptoclostridiaceae</taxon>
        <taxon>Peptoclostridium</taxon>
    </lineage>
</organism>
<feature type="transmembrane region" description="Helical" evidence="6">
    <location>
        <begin position="28"/>
        <end position="44"/>
    </location>
</feature>
<evidence type="ECO:0000256" key="1">
    <source>
        <dbReference type="ARBA" id="ARBA00004651"/>
    </source>
</evidence>
<evidence type="ECO:0000313" key="9">
    <source>
        <dbReference type="Proteomes" id="UP000027946"/>
    </source>
</evidence>
<feature type="domain" description="MrpA C-terminal/MbhD" evidence="7">
    <location>
        <begin position="10"/>
        <end position="75"/>
    </location>
</feature>
<dbReference type="EMBL" id="JJMM01000020">
    <property type="protein sequence ID" value="KDR94433.1"/>
    <property type="molecule type" value="Genomic_DNA"/>
</dbReference>
<dbReference type="RefSeq" id="WP_038267089.1">
    <property type="nucleotide sequence ID" value="NZ_FSRH01000012.1"/>
</dbReference>
<evidence type="ECO:0000256" key="5">
    <source>
        <dbReference type="ARBA" id="ARBA00023136"/>
    </source>
</evidence>
<comment type="subcellular location">
    <subcellularLocation>
        <location evidence="1">Cell membrane</location>
        <topology evidence="1">Multi-pass membrane protein</topology>
    </subcellularLocation>
</comment>
<dbReference type="eggNOG" id="COG1563">
    <property type="taxonomic scope" value="Bacteria"/>
</dbReference>
<evidence type="ECO:0000256" key="6">
    <source>
        <dbReference type="SAM" id="Phobius"/>
    </source>
</evidence>
<dbReference type="GO" id="GO:0005886">
    <property type="term" value="C:plasma membrane"/>
    <property type="evidence" value="ECO:0007669"/>
    <property type="project" value="UniProtKB-SubCell"/>
</dbReference>
<proteinExistence type="predicted"/>
<keyword evidence="4 6" id="KW-1133">Transmembrane helix</keyword>
<protein>
    <recommendedName>
        <fullName evidence="7">MrpA C-terminal/MbhD domain-containing protein</fullName>
    </recommendedName>
</protein>
<evidence type="ECO:0000313" key="8">
    <source>
        <dbReference type="EMBL" id="KDR94433.1"/>
    </source>
</evidence>
<evidence type="ECO:0000256" key="2">
    <source>
        <dbReference type="ARBA" id="ARBA00022475"/>
    </source>
</evidence>
<keyword evidence="5 6" id="KW-0472">Membrane</keyword>
<reference evidence="8 9" key="1">
    <citation type="submission" date="2014-03" db="EMBL/GenBank/DDBJ databases">
        <title>Genome sequence of Clostridium litorale W6, DSM 5388.</title>
        <authorList>
            <person name="Poehlein A."/>
            <person name="Jagirdar A."/>
            <person name="Khonsari B."/>
            <person name="Chibani C.M."/>
            <person name="Gutierrez Gutierrez D.A."/>
            <person name="Davydova E."/>
            <person name="Alghaithi H.S."/>
            <person name="Nair K.P."/>
            <person name="Dhamotharan K."/>
            <person name="Chandran L."/>
            <person name="G W."/>
            <person name="Daniel R."/>
        </authorList>
    </citation>
    <scope>NUCLEOTIDE SEQUENCE [LARGE SCALE GENOMIC DNA]</scope>
    <source>
        <strain evidence="8 9">W6</strain>
    </source>
</reference>
<dbReference type="OrthoDB" id="7875411at2"/>
<feature type="transmembrane region" description="Helical" evidence="6">
    <location>
        <begin position="51"/>
        <end position="71"/>
    </location>
</feature>
<dbReference type="AlphaFoldDB" id="A0A069RCC5"/>
<dbReference type="Pfam" id="PF13244">
    <property type="entry name" value="MbhD"/>
    <property type="match status" value="1"/>
</dbReference>
<dbReference type="Proteomes" id="UP000027946">
    <property type="component" value="Unassembled WGS sequence"/>
</dbReference>
<name>A0A069RCC5_PEPLI</name>
<evidence type="ECO:0000256" key="3">
    <source>
        <dbReference type="ARBA" id="ARBA00022692"/>
    </source>
</evidence>
<dbReference type="InterPro" id="IPR025383">
    <property type="entry name" value="MrpA_C/MbhD"/>
</dbReference>
<dbReference type="STRING" id="1121324.CLIT_20c00780"/>
<gene>
    <name evidence="8" type="ORF">CLIT_20c00780</name>
</gene>
<keyword evidence="9" id="KW-1185">Reference proteome</keyword>
<accession>A0A069RCC5</accession>
<keyword evidence="2" id="KW-1003">Cell membrane</keyword>
<evidence type="ECO:0000259" key="7">
    <source>
        <dbReference type="Pfam" id="PF13244"/>
    </source>
</evidence>
<sequence length="79" mass="8644">MKLFSLIMLLFLIGSSIAVSLIKDMLSTIIVFMVYSLIMAILWQQLNAPDLAITEAAVGAGVTTLLFILTLKKIRGESK</sequence>
<comment type="caution">
    <text evidence="8">The sequence shown here is derived from an EMBL/GenBank/DDBJ whole genome shotgun (WGS) entry which is preliminary data.</text>
</comment>
<evidence type="ECO:0000256" key="4">
    <source>
        <dbReference type="ARBA" id="ARBA00022989"/>
    </source>
</evidence>